<accession>A0AAD6UVL2</accession>
<dbReference type="EMBL" id="JARJCW010000087">
    <property type="protein sequence ID" value="KAJ7195921.1"/>
    <property type="molecule type" value="Genomic_DNA"/>
</dbReference>
<dbReference type="AlphaFoldDB" id="A0AAD6UVL2"/>
<gene>
    <name evidence="1" type="ORF">GGX14DRAFT_403656</name>
</gene>
<dbReference type="Proteomes" id="UP001219525">
    <property type="component" value="Unassembled WGS sequence"/>
</dbReference>
<evidence type="ECO:0000313" key="2">
    <source>
        <dbReference type="Proteomes" id="UP001219525"/>
    </source>
</evidence>
<keyword evidence="2" id="KW-1185">Reference proteome</keyword>
<name>A0AAD6UVL2_9AGAR</name>
<evidence type="ECO:0000313" key="1">
    <source>
        <dbReference type="EMBL" id="KAJ7195921.1"/>
    </source>
</evidence>
<protein>
    <submittedName>
        <fullName evidence="1">Uncharacterized protein</fullName>
    </submittedName>
</protein>
<reference evidence="1" key="1">
    <citation type="submission" date="2023-03" db="EMBL/GenBank/DDBJ databases">
        <title>Massive genome expansion in bonnet fungi (Mycena s.s.) driven by repeated elements and novel gene families across ecological guilds.</title>
        <authorList>
            <consortium name="Lawrence Berkeley National Laboratory"/>
            <person name="Harder C.B."/>
            <person name="Miyauchi S."/>
            <person name="Viragh M."/>
            <person name="Kuo A."/>
            <person name="Thoen E."/>
            <person name="Andreopoulos B."/>
            <person name="Lu D."/>
            <person name="Skrede I."/>
            <person name="Drula E."/>
            <person name="Henrissat B."/>
            <person name="Morin E."/>
            <person name="Kohler A."/>
            <person name="Barry K."/>
            <person name="LaButti K."/>
            <person name="Morin E."/>
            <person name="Salamov A."/>
            <person name="Lipzen A."/>
            <person name="Mereny Z."/>
            <person name="Hegedus B."/>
            <person name="Baldrian P."/>
            <person name="Stursova M."/>
            <person name="Weitz H."/>
            <person name="Taylor A."/>
            <person name="Grigoriev I.V."/>
            <person name="Nagy L.G."/>
            <person name="Martin F."/>
            <person name="Kauserud H."/>
        </authorList>
    </citation>
    <scope>NUCLEOTIDE SEQUENCE</scope>
    <source>
        <strain evidence="1">9144</strain>
    </source>
</reference>
<organism evidence="1 2">
    <name type="scientific">Mycena pura</name>
    <dbReference type="NCBI Taxonomy" id="153505"/>
    <lineage>
        <taxon>Eukaryota</taxon>
        <taxon>Fungi</taxon>
        <taxon>Dikarya</taxon>
        <taxon>Basidiomycota</taxon>
        <taxon>Agaricomycotina</taxon>
        <taxon>Agaricomycetes</taxon>
        <taxon>Agaricomycetidae</taxon>
        <taxon>Agaricales</taxon>
        <taxon>Marasmiineae</taxon>
        <taxon>Mycenaceae</taxon>
        <taxon>Mycena</taxon>
    </lineage>
</organism>
<sequence>MCLDSLVNKRAEDVGNHLGVSSGSVSNKAWLMLSIQFHNILVYTSEGVRARRCIILSSEECIKIEIIYASLNKFRASALSIAASSLPGLGDFLFAYKSLEQHES</sequence>
<comment type="caution">
    <text evidence="1">The sequence shown here is derived from an EMBL/GenBank/DDBJ whole genome shotgun (WGS) entry which is preliminary data.</text>
</comment>
<proteinExistence type="predicted"/>